<evidence type="ECO:0000313" key="1">
    <source>
        <dbReference type="EMBL" id="QNH55006.1"/>
    </source>
</evidence>
<dbReference type="RefSeq" id="WP_009440790.1">
    <property type="nucleotide sequence ID" value="NZ_CP060204.1"/>
</dbReference>
<name>A0A7G7VLL3_9FIRM</name>
<organism evidence="1 2">
    <name type="scientific">Selenomonas timonae</name>
    <dbReference type="NCBI Taxonomy" id="2754044"/>
    <lineage>
        <taxon>Bacteria</taxon>
        <taxon>Bacillati</taxon>
        <taxon>Bacillota</taxon>
        <taxon>Negativicutes</taxon>
        <taxon>Selenomonadales</taxon>
        <taxon>Selenomonadaceae</taxon>
        <taxon>Selenomonas</taxon>
    </lineage>
</organism>
<keyword evidence="2" id="KW-1185">Reference proteome</keyword>
<dbReference type="SUPFAM" id="SSF52540">
    <property type="entry name" value="P-loop containing nucleoside triphosphate hydrolases"/>
    <property type="match status" value="1"/>
</dbReference>
<keyword evidence="1" id="KW-0808">Transferase</keyword>
<dbReference type="Proteomes" id="UP000515480">
    <property type="component" value="Chromosome"/>
</dbReference>
<dbReference type="KEGG" id="stim:H1B31_03470"/>
<dbReference type="InterPro" id="IPR027417">
    <property type="entry name" value="P-loop_NTPase"/>
</dbReference>
<accession>A0A7G7VLL3</accession>
<reference evidence="1 2" key="1">
    <citation type="submission" date="2020-07" db="EMBL/GenBank/DDBJ databases">
        <title>Complete genome and description of Selenomonas timonensis sp. nov., a new bacterium isolated from a gingivitis subject.</title>
        <authorList>
            <person name="Antezack A."/>
        </authorList>
    </citation>
    <scope>NUCLEOTIDE SEQUENCE [LARGE SCALE GENOMIC DNA]</scope>
    <source>
        <strain evidence="1 2">Marseille-Q3039</strain>
    </source>
</reference>
<protein>
    <submittedName>
        <fullName evidence="1">Cytidylate kinase-like family protein</fullName>
    </submittedName>
</protein>
<dbReference type="AlphaFoldDB" id="A0A7G7VLL3"/>
<dbReference type="GO" id="GO:0016301">
    <property type="term" value="F:kinase activity"/>
    <property type="evidence" value="ECO:0007669"/>
    <property type="project" value="UniProtKB-KW"/>
</dbReference>
<dbReference type="EMBL" id="CP060204">
    <property type="protein sequence ID" value="QNH55006.1"/>
    <property type="molecule type" value="Genomic_DNA"/>
</dbReference>
<sequence>MNMKNNTIITISRQFGSGGRQISRILAETMGVKRYDQTVVTMAAKSLGAGDRIEDVISRSYEVPKASLGAISTASFDRVPAYRQLYTEQSKIIRAIAAEGKGAVFLGRCADVILAGQPEVYSFFICADDTFRAKRAQTHYGGMSLDQLNEIEKQRKDYYDFYTGKTWGDPQNYDLVINTSRIPLEKAAELILNYVNFCQGE</sequence>
<gene>
    <name evidence="1" type="ORF">H1B31_03470</name>
</gene>
<evidence type="ECO:0000313" key="2">
    <source>
        <dbReference type="Proteomes" id="UP000515480"/>
    </source>
</evidence>
<dbReference type="Pfam" id="PF13189">
    <property type="entry name" value="Cytidylate_kin2"/>
    <property type="match status" value="1"/>
</dbReference>
<keyword evidence="1" id="KW-0418">Kinase</keyword>
<dbReference type="Gene3D" id="3.40.50.300">
    <property type="entry name" value="P-loop containing nucleotide triphosphate hydrolases"/>
    <property type="match status" value="1"/>
</dbReference>
<proteinExistence type="predicted"/>